<dbReference type="PANTHER" id="PTHR11941">
    <property type="entry name" value="ENOYL-COA HYDRATASE-RELATED"/>
    <property type="match status" value="1"/>
</dbReference>
<dbReference type="GO" id="GO:0006635">
    <property type="term" value="P:fatty acid beta-oxidation"/>
    <property type="evidence" value="ECO:0007669"/>
    <property type="project" value="TreeGrafter"/>
</dbReference>
<dbReference type="GO" id="GO:0016829">
    <property type="term" value="F:lyase activity"/>
    <property type="evidence" value="ECO:0007669"/>
    <property type="project" value="UniProtKB-KW"/>
</dbReference>
<dbReference type="InterPro" id="IPR001753">
    <property type="entry name" value="Enoyl-CoA_hydra/iso"/>
</dbReference>
<accession>A0A840QLE4</accession>
<comment type="caution">
    <text evidence="2">The sequence shown here is derived from an EMBL/GenBank/DDBJ whole genome shotgun (WGS) entry which is preliminary data.</text>
</comment>
<dbReference type="InterPro" id="IPR029045">
    <property type="entry name" value="ClpP/crotonase-like_dom_sf"/>
</dbReference>
<sequence>MKVLLKEEVQPGVLVWSLNRPRRKNAVNWSLITAFQEALKEIEHSDSTKMLIIRGEGGAFCAGGDLQAFHALTTKEEAETMLIPMADVIYRIATLPFPTVAYLDGPAVGGGAELATACDWRVAKPKTKLGFIQAKLHLTTGWGGGALLRRRVQSSIAMQMLMSGVIYDSEQANRIGFVDYITGKWDGLLEWLEPVLNQSYEPLIRYKQQILTSNQFKGLREEMKREAKQCALLWEREAHLLAVEEFIETKRHQRRYD</sequence>
<dbReference type="Pfam" id="PF00378">
    <property type="entry name" value="ECH_1"/>
    <property type="match status" value="1"/>
</dbReference>
<gene>
    <name evidence="2" type="ORF">HNQ41_000329</name>
</gene>
<proteinExistence type="predicted"/>
<name>A0A840QLE4_9BACI</name>
<keyword evidence="1" id="KW-0456">Lyase</keyword>
<evidence type="ECO:0000313" key="2">
    <source>
        <dbReference type="EMBL" id="MBB5172189.1"/>
    </source>
</evidence>
<dbReference type="EMBL" id="JACHHB010000001">
    <property type="protein sequence ID" value="MBB5172189.1"/>
    <property type="molecule type" value="Genomic_DNA"/>
</dbReference>
<evidence type="ECO:0000256" key="1">
    <source>
        <dbReference type="ARBA" id="ARBA00023239"/>
    </source>
</evidence>
<dbReference type="RefSeq" id="WP_184662659.1">
    <property type="nucleotide sequence ID" value="NZ_JACHHB010000001.1"/>
</dbReference>
<evidence type="ECO:0000313" key="3">
    <source>
        <dbReference type="Proteomes" id="UP000551878"/>
    </source>
</evidence>
<dbReference type="GO" id="GO:0005829">
    <property type="term" value="C:cytosol"/>
    <property type="evidence" value="ECO:0007669"/>
    <property type="project" value="TreeGrafter"/>
</dbReference>
<dbReference type="CDD" id="cd06558">
    <property type="entry name" value="crotonase-like"/>
    <property type="match status" value="1"/>
</dbReference>
<keyword evidence="3" id="KW-1185">Reference proteome</keyword>
<organism evidence="2 3">
    <name type="scientific">Texcoconibacillus texcoconensis</name>
    <dbReference type="NCBI Taxonomy" id="1095777"/>
    <lineage>
        <taxon>Bacteria</taxon>
        <taxon>Bacillati</taxon>
        <taxon>Bacillota</taxon>
        <taxon>Bacilli</taxon>
        <taxon>Bacillales</taxon>
        <taxon>Bacillaceae</taxon>
        <taxon>Texcoconibacillus</taxon>
    </lineage>
</organism>
<dbReference type="PANTHER" id="PTHR11941:SF27">
    <property type="entry name" value="ETHYLMALONYL-COA DECARBOXYLASE"/>
    <property type="match status" value="1"/>
</dbReference>
<dbReference type="SUPFAM" id="SSF52096">
    <property type="entry name" value="ClpP/crotonase"/>
    <property type="match status" value="1"/>
</dbReference>
<dbReference type="Gene3D" id="3.90.226.10">
    <property type="entry name" value="2-enoyl-CoA Hydratase, Chain A, domain 1"/>
    <property type="match status" value="1"/>
</dbReference>
<protein>
    <submittedName>
        <fullName evidence="2">Enoyl-CoA hydratase/carnithine racemase</fullName>
    </submittedName>
</protein>
<dbReference type="Proteomes" id="UP000551878">
    <property type="component" value="Unassembled WGS sequence"/>
</dbReference>
<reference evidence="2 3" key="1">
    <citation type="submission" date="2020-08" db="EMBL/GenBank/DDBJ databases">
        <title>Genomic Encyclopedia of Type Strains, Phase IV (KMG-IV): sequencing the most valuable type-strain genomes for metagenomic binning, comparative biology and taxonomic classification.</title>
        <authorList>
            <person name="Goeker M."/>
        </authorList>
    </citation>
    <scope>NUCLEOTIDE SEQUENCE [LARGE SCALE GENOMIC DNA]</scope>
    <source>
        <strain evidence="2 3">DSM 24696</strain>
    </source>
</reference>
<dbReference type="AlphaFoldDB" id="A0A840QLE4"/>